<comment type="caution">
    <text evidence="1">The sequence shown here is derived from an EMBL/GenBank/DDBJ whole genome shotgun (WGS) entry which is preliminary data.</text>
</comment>
<organism evidence="1">
    <name type="scientific">bioreactor metagenome</name>
    <dbReference type="NCBI Taxonomy" id="1076179"/>
    <lineage>
        <taxon>unclassified sequences</taxon>
        <taxon>metagenomes</taxon>
        <taxon>ecological metagenomes</taxon>
    </lineage>
</organism>
<evidence type="ECO:0000313" key="1">
    <source>
        <dbReference type="EMBL" id="MPN55140.1"/>
    </source>
</evidence>
<dbReference type="EMBL" id="VSSQ01124043">
    <property type="protein sequence ID" value="MPN55140.1"/>
    <property type="molecule type" value="Genomic_DNA"/>
</dbReference>
<sequence length="87" mass="9875">MHGGVHIIKVNCRDHVVVHTDFHDGAIAVIIKIGAVRVIDAVLERSFQFSDDDLSAFRVVECRIEAPRQQQQRQKCNHNGNANFFHV</sequence>
<reference evidence="1" key="1">
    <citation type="submission" date="2019-08" db="EMBL/GenBank/DDBJ databases">
        <authorList>
            <person name="Kucharzyk K."/>
            <person name="Murdoch R.W."/>
            <person name="Higgins S."/>
            <person name="Loffler F."/>
        </authorList>
    </citation>
    <scope>NUCLEOTIDE SEQUENCE</scope>
</reference>
<name>A0A645IW85_9ZZZZ</name>
<gene>
    <name evidence="1" type="ORF">SDC9_202819</name>
</gene>
<accession>A0A645IW85</accession>
<protein>
    <submittedName>
        <fullName evidence="1">Uncharacterized protein</fullName>
    </submittedName>
</protein>
<proteinExistence type="predicted"/>
<dbReference type="AlphaFoldDB" id="A0A645IW85"/>